<evidence type="ECO:0000256" key="3">
    <source>
        <dbReference type="ARBA" id="ARBA00022991"/>
    </source>
</evidence>
<dbReference type="Pfam" id="PF00989">
    <property type="entry name" value="PAS"/>
    <property type="match status" value="1"/>
</dbReference>
<sequence length="352" mass="40656">MSKASRIGNKSCLKFKEVNVAAGGRRFVNLNDFYRQMIAARQRAAELCHRANESFFQEKELLVLGYEELYATLSKLEVAFEELHQINWELACAHQVVQMERQRYRNLFEFIPNAYLVTDGKGIIQDANKAAAMLLGVQQYFLVGKPLVIFICWQERRAFLSKLLKLHLHHQTQEWEVRLCLRNGDSIDATLTVSIADSWGGKLNTLGWLIRPITERKQVDPAPWLLSNTVQYATESIIVTEANLDEPGPKIVFVNPACTKITGYTSQEMIGKTPRMLQGPKTERSVLYRLRRNLSQGQFFHGELINYRKDDTEYNMELFCAPIHNERGDITHFFSIQRQIIPIQNSKFKIQN</sequence>
<name>A0ABX1P1J6_9CYAN</name>
<dbReference type="SUPFAM" id="SSF55785">
    <property type="entry name" value="PYP-like sensor domain (PAS domain)"/>
    <property type="match status" value="2"/>
</dbReference>
<dbReference type="PROSITE" id="PS50112">
    <property type="entry name" value="PAS"/>
    <property type="match status" value="2"/>
</dbReference>
<dbReference type="EMBL" id="QMEB01000005">
    <property type="protein sequence ID" value="NMG18174.1"/>
    <property type="molecule type" value="Genomic_DNA"/>
</dbReference>
<dbReference type="Proteomes" id="UP000718564">
    <property type="component" value="Unassembled WGS sequence"/>
</dbReference>
<accession>A0ABX1P1J6</accession>
<dbReference type="InterPro" id="IPR035965">
    <property type="entry name" value="PAS-like_dom_sf"/>
</dbReference>
<feature type="domain" description="PAS" evidence="4">
    <location>
        <begin position="244"/>
        <end position="297"/>
    </location>
</feature>
<dbReference type="NCBIfam" id="TIGR00229">
    <property type="entry name" value="sensory_box"/>
    <property type="match status" value="2"/>
</dbReference>
<organism evidence="5 6">
    <name type="scientific">Brasilonema bromeliae SPC951</name>
    <dbReference type="NCBI Taxonomy" id="385972"/>
    <lineage>
        <taxon>Bacteria</taxon>
        <taxon>Bacillati</taxon>
        <taxon>Cyanobacteriota</taxon>
        <taxon>Cyanophyceae</taxon>
        <taxon>Nostocales</taxon>
        <taxon>Scytonemataceae</taxon>
        <taxon>Brasilonema</taxon>
        <taxon>Bromeliae group (in: Brasilonema)</taxon>
    </lineage>
</organism>
<keyword evidence="6" id="KW-1185">Reference proteome</keyword>
<keyword evidence="2" id="KW-0288">FMN</keyword>
<evidence type="ECO:0000313" key="5">
    <source>
        <dbReference type="EMBL" id="NMG18174.1"/>
    </source>
</evidence>
<comment type="caution">
    <text evidence="5">The sequence shown here is derived from an EMBL/GenBank/DDBJ whole genome shotgun (WGS) entry which is preliminary data.</text>
</comment>
<evidence type="ECO:0000256" key="2">
    <source>
        <dbReference type="ARBA" id="ARBA00022643"/>
    </source>
</evidence>
<dbReference type="Gene3D" id="3.30.450.20">
    <property type="entry name" value="PAS domain"/>
    <property type="match status" value="2"/>
</dbReference>
<proteinExistence type="predicted"/>
<keyword evidence="1" id="KW-0285">Flavoprotein</keyword>
<dbReference type="InterPro" id="IPR013767">
    <property type="entry name" value="PAS_fold"/>
</dbReference>
<dbReference type="InterPro" id="IPR001610">
    <property type="entry name" value="PAC"/>
</dbReference>
<evidence type="ECO:0000256" key="1">
    <source>
        <dbReference type="ARBA" id="ARBA00022630"/>
    </source>
</evidence>
<dbReference type="SMART" id="SM00086">
    <property type="entry name" value="PAC"/>
    <property type="match status" value="2"/>
</dbReference>
<evidence type="ECO:0000259" key="4">
    <source>
        <dbReference type="PROSITE" id="PS50112"/>
    </source>
</evidence>
<protein>
    <recommendedName>
        <fullName evidence="4">PAS domain-containing protein</fullName>
    </recommendedName>
</protein>
<dbReference type="CDD" id="cd00130">
    <property type="entry name" value="PAS"/>
    <property type="match status" value="2"/>
</dbReference>
<reference evidence="5 6" key="1">
    <citation type="submission" date="2018-06" db="EMBL/GenBank/DDBJ databases">
        <title>Comparative genomics of Brasilonema spp. strains.</title>
        <authorList>
            <person name="Alvarenga D.O."/>
            <person name="Fiore M.F."/>
            <person name="Varani A.M."/>
        </authorList>
    </citation>
    <scope>NUCLEOTIDE SEQUENCE [LARGE SCALE GENOMIC DNA]</scope>
    <source>
        <strain evidence="5 6">SPC951</strain>
    </source>
</reference>
<dbReference type="InterPro" id="IPR000014">
    <property type="entry name" value="PAS"/>
</dbReference>
<evidence type="ECO:0000313" key="6">
    <source>
        <dbReference type="Proteomes" id="UP000718564"/>
    </source>
</evidence>
<feature type="domain" description="PAS" evidence="4">
    <location>
        <begin position="100"/>
        <end position="171"/>
    </location>
</feature>
<dbReference type="Pfam" id="PF13426">
    <property type="entry name" value="PAS_9"/>
    <property type="match status" value="1"/>
</dbReference>
<dbReference type="PANTHER" id="PTHR47429">
    <property type="entry name" value="PROTEIN TWIN LOV 1"/>
    <property type="match status" value="1"/>
</dbReference>
<dbReference type="PANTHER" id="PTHR47429:SF2">
    <property type="entry name" value="PROTEIN TWIN LOV 1"/>
    <property type="match status" value="1"/>
</dbReference>
<dbReference type="SMART" id="SM00091">
    <property type="entry name" value="PAS"/>
    <property type="match status" value="2"/>
</dbReference>
<keyword evidence="3" id="KW-0157">Chromophore</keyword>
<gene>
    <name evidence="5" type="ORF">DP116_01425</name>
</gene>